<accession>A0ABS7JRC6</accession>
<organism evidence="1 2">
    <name type="scientific">Qipengyuania mesophila</name>
    <dbReference type="NCBI Taxonomy" id="2867246"/>
    <lineage>
        <taxon>Bacteria</taxon>
        <taxon>Pseudomonadati</taxon>
        <taxon>Pseudomonadota</taxon>
        <taxon>Alphaproteobacteria</taxon>
        <taxon>Sphingomonadales</taxon>
        <taxon>Erythrobacteraceae</taxon>
        <taxon>Qipengyuania</taxon>
    </lineage>
</organism>
<gene>
    <name evidence="1" type="ORF">K3181_01725</name>
</gene>
<evidence type="ECO:0000313" key="1">
    <source>
        <dbReference type="EMBL" id="MBX7500161.1"/>
    </source>
</evidence>
<proteinExistence type="predicted"/>
<dbReference type="RefSeq" id="WP_221600218.1">
    <property type="nucleotide sequence ID" value="NZ_JAIGNU010000001.1"/>
</dbReference>
<evidence type="ECO:0000313" key="2">
    <source>
        <dbReference type="Proteomes" id="UP000782554"/>
    </source>
</evidence>
<dbReference type="EMBL" id="JAIGNU010000001">
    <property type="protein sequence ID" value="MBX7500161.1"/>
    <property type="molecule type" value="Genomic_DNA"/>
</dbReference>
<sequence>MIERSMPVVFFMRCGIARRARAASGSAFQRGKPRFADIAAPDRAEHLCPLDHGEHRARADPRIGIGRRQGMAVPLWLLFVAATSSTGRLAMVARLFWLEKRPASEA</sequence>
<name>A0ABS7JRC6_9SPHN</name>
<dbReference type="Proteomes" id="UP000782554">
    <property type="component" value="Unassembled WGS sequence"/>
</dbReference>
<comment type="caution">
    <text evidence="1">The sequence shown here is derived from an EMBL/GenBank/DDBJ whole genome shotgun (WGS) entry which is preliminary data.</text>
</comment>
<protein>
    <submittedName>
        <fullName evidence="1">Uncharacterized protein</fullName>
    </submittedName>
</protein>
<reference evidence="1 2" key="1">
    <citation type="submission" date="2021-08" db="EMBL/GenBank/DDBJ databases">
        <title>Comparative Genomics Analysis of the Genus Qipengyuania Reveals Extensive Genetic Diversity and Metabolic Versatility, Including the Description of Fifteen Novel Species.</title>
        <authorList>
            <person name="Liu Y."/>
        </authorList>
    </citation>
    <scope>NUCLEOTIDE SEQUENCE [LARGE SCALE GENOMIC DNA]</scope>
    <source>
        <strain evidence="1 2">YG27</strain>
    </source>
</reference>
<keyword evidence="2" id="KW-1185">Reference proteome</keyword>